<gene>
    <name evidence="2" type="ORF">EG327_003331</name>
</gene>
<feature type="region of interest" description="Disordered" evidence="1">
    <location>
        <begin position="179"/>
        <end position="268"/>
    </location>
</feature>
<organism evidence="2 3">
    <name type="scientific">Venturia inaequalis</name>
    <name type="common">Apple scab fungus</name>
    <dbReference type="NCBI Taxonomy" id="5025"/>
    <lineage>
        <taxon>Eukaryota</taxon>
        <taxon>Fungi</taxon>
        <taxon>Dikarya</taxon>
        <taxon>Ascomycota</taxon>
        <taxon>Pezizomycotina</taxon>
        <taxon>Dothideomycetes</taxon>
        <taxon>Pleosporomycetidae</taxon>
        <taxon>Venturiales</taxon>
        <taxon>Venturiaceae</taxon>
        <taxon>Venturia</taxon>
    </lineage>
</organism>
<evidence type="ECO:0000256" key="1">
    <source>
        <dbReference type="SAM" id="MobiDB-lite"/>
    </source>
</evidence>
<dbReference type="InterPro" id="IPR021109">
    <property type="entry name" value="Peptidase_aspartic_dom_sf"/>
</dbReference>
<feature type="compositionally biased region" description="Polar residues" evidence="1">
    <location>
        <begin position="258"/>
        <end position="268"/>
    </location>
</feature>
<sequence length="268" mass="29717">MFGLKYLSKVRFSQREALTFTGGLTLGSGLILWSGYKFPSAEGKEEDYIRTLDINAADVDKQHSQRLVASIDTGADHSIISREIVKKLNLPQQKIAQDDPSFTTLMNNQEMKFDGKVTFRFHMVESPEPHHVLQFNRYKNTGTFFVPSSDEFAAVDVCIGKDNISKLLLRPSFSLGCWPSKPKGKDAKTGPQTSVTIPLQNLGPPEVKASKQRIAKATQTSASEFEHRKRQDDEARDKRKADKEKNEKGGEKGAPSGTGKTAATNVVK</sequence>
<dbReference type="EMBL" id="WNWR01000211">
    <property type="protein sequence ID" value="KAE9988535.1"/>
    <property type="molecule type" value="Genomic_DNA"/>
</dbReference>
<dbReference type="SUPFAM" id="SSF50630">
    <property type="entry name" value="Acid proteases"/>
    <property type="match status" value="1"/>
</dbReference>
<evidence type="ECO:0000313" key="2">
    <source>
        <dbReference type="EMBL" id="KAE9988535.1"/>
    </source>
</evidence>
<dbReference type="Gene3D" id="2.40.70.10">
    <property type="entry name" value="Acid Proteases"/>
    <property type="match status" value="1"/>
</dbReference>
<dbReference type="AlphaFoldDB" id="A0A8H3VGV2"/>
<proteinExistence type="predicted"/>
<dbReference type="CDD" id="cd00303">
    <property type="entry name" value="retropepsin_like"/>
    <property type="match status" value="1"/>
</dbReference>
<dbReference type="Proteomes" id="UP000490939">
    <property type="component" value="Unassembled WGS sequence"/>
</dbReference>
<evidence type="ECO:0008006" key="4">
    <source>
        <dbReference type="Google" id="ProtNLM"/>
    </source>
</evidence>
<feature type="compositionally biased region" description="Polar residues" evidence="1">
    <location>
        <begin position="190"/>
        <end position="199"/>
    </location>
</feature>
<reference evidence="2 3" key="1">
    <citation type="submission" date="2019-07" db="EMBL/GenBank/DDBJ databases">
        <title>Venturia inaequalis Genome Resource.</title>
        <authorList>
            <person name="Lichtner F.J."/>
        </authorList>
    </citation>
    <scope>NUCLEOTIDE SEQUENCE [LARGE SCALE GENOMIC DNA]</scope>
    <source>
        <strain evidence="2 3">DMI_063113</strain>
    </source>
</reference>
<comment type="caution">
    <text evidence="2">The sequence shown here is derived from an EMBL/GenBank/DDBJ whole genome shotgun (WGS) entry which is preliminary data.</text>
</comment>
<accession>A0A8H3VGV2</accession>
<feature type="compositionally biased region" description="Basic and acidic residues" evidence="1">
    <location>
        <begin position="224"/>
        <end position="251"/>
    </location>
</feature>
<name>A0A8H3VGV2_VENIN</name>
<evidence type="ECO:0000313" key="3">
    <source>
        <dbReference type="Proteomes" id="UP000490939"/>
    </source>
</evidence>
<keyword evidence="3" id="KW-1185">Reference proteome</keyword>
<protein>
    <recommendedName>
        <fullName evidence="4">Peptidase A2 domain-containing protein</fullName>
    </recommendedName>
</protein>